<dbReference type="PRINTS" id="PR00160">
    <property type="entry name" value="GLUTAREDOXIN"/>
</dbReference>
<reference evidence="6 7" key="1">
    <citation type="submission" date="2021-01" db="EMBL/GenBank/DDBJ databases">
        <authorList>
            <person name="Ruan W."/>
            <person name="Khan S.A."/>
            <person name="Jeon C.O."/>
        </authorList>
    </citation>
    <scope>NUCLEOTIDE SEQUENCE [LARGE SCALE GENOMIC DNA]</scope>
    <source>
        <strain evidence="6 7">R798</strain>
    </source>
</reference>
<evidence type="ECO:0000256" key="2">
    <source>
        <dbReference type="ARBA" id="ARBA00023002"/>
    </source>
</evidence>
<accession>A0ABS7SLJ0</accession>
<evidence type="ECO:0000256" key="4">
    <source>
        <dbReference type="ARBA" id="ARBA00023284"/>
    </source>
</evidence>
<dbReference type="GO" id="GO:0004601">
    <property type="term" value="F:peroxidase activity"/>
    <property type="evidence" value="ECO:0007669"/>
    <property type="project" value="UniProtKB-KW"/>
</dbReference>
<dbReference type="InterPro" id="IPR011906">
    <property type="entry name" value="Glutaredoxin_dom"/>
</dbReference>
<dbReference type="Pfam" id="PF08534">
    <property type="entry name" value="Redoxin"/>
    <property type="match status" value="1"/>
</dbReference>
<dbReference type="RefSeq" id="WP_223467521.1">
    <property type="nucleotide sequence ID" value="NZ_JAFBIL020000002.1"/>
</dbReference>
<protein>
    <submittedName>
        <fullName evidence="6">Glutathione peroxidase</fullName>
    </submittedName>
</protein>
<dbReference type="InterPro" id="IPR036249">
    <property type="entry name" value="Thioredoxin-like_sf"/>
</dbReference>
<dbReference type="Pfam" id="PF00462">
    <property type="entry name" value="Glutaredoxin"/>
    <property type="match status" value="1"/>
</dbReference>
<dbReference type="InterPro" id="IPR013740">
    <property type="entry name" value="Redoxin"/>
</dbReference>
<feature type="domain" description="Thioredoxin" evidence="5">
    <location>
        <begin position="7"/>
        <end position="171"/>
    </location>
</feature>
<dbReference type="PANTHER" id="PTHR10430">
    <property type="entry name" value="PEROXIREDOXIN"/>
    <property type="match status" value="1"/>
</dbReference>
<dbReference type="CDD" id="cd03013">
    <property type="entry name" value="PRX5_like"/>
    <property type="match status" value="1"/>
</dbReference>
<keyword evidence="2" id="KW-0560">Oxidoreductase</keyword>
<dbReference type="EMBL" id="JAFBIL020000002">
    <property type="protein sequence ID" value="MBZ2207036.1"/>
    <property type="molecule type" value="Genomic_DNA"/>
</dbReference>
<proteinExistence type="predicted"/>
<dbReference type="PROSITE" id="PS51352">
    <property type="entry name" value="THIOREDOXIN_2"/>
    <property type="match status" value="1"/>
</dbReference>
<evidence type="ECO:0000256" key="3">
    <source>
        <dbReference type="ARBA" id="ARBA00023157"/>
    </source>
</evidence>
<dbReference type="InterPro" id="IPR013766">
    <property type="entry name" value="Thioredoxin_domain"/>
</dbReference>
<keyword evidence="3" id="KW-1015">Disulfide bond</keyword>
<keyword evidence="4" id="KW-0676">Redox-active center</keyword>
<keyword evidence="1 6" id="KW-0575">Peroxidase</keyword>
<dbReference type="PANTHER" id="PTHR10430:SF16">
    <property type="entry name" value="PEROXIREDOXIN-5, MITOCHONDRIAL"/>
    <property type="match status" value="1"/>
</dbReference>
<dbReference type="SUPFAM" id="SSF52833">
    <property type="entry name" value="Thioredoxin-like"/>
    <property type="match status" value="1"/>
</dbReference>
<dbReference type="Proteomes" id="UP000809349">
    <property type="component" value="Unassembled WGS sequence"/>
</dbReference>
<dbReference type="InterPro" id="IPR014025">
    <property type="entry name" value="Glutaredoxin_subgr"/>
</dbReference>
<evidence type="ECO:0000256" key="1">
    <source>
        <dbReference type="ARBA" id="ARBA00022559"/>
    </source>
</evidence>
<evidence type="ECO:0000313" key="7">
    <source>
        <dbReference type="Proteomes" id="UP000809349"/>
    </source>
</evidence>
<dbReference type="PROSITE" id="PS51354">
    <property type="entry name" value="GLUTAREDOXIN_2"/>
    <property type="match status" value="1"/>
</dbReference>
<reference evidence="6 7" key="2">
    <citation type="submission" date="2021-08" db="EMBL/GenBank/DDBJ databases">
        <title>Massilia sp. R798.</title>
        <authorList>
            <person name="Baek J.H."/>
            <person name="Jung H.S."/>
            <person name="Kim K.R."/>
            <person name="Jeon C.O."/>
        </authorList>
    </citation>
    <scope>NUCLEOTIDE SEQUENCE [LARGE SCALE GENOMIC DNA]</scope>
    <source>
        <strain evidence="6 7">R798</strain>
    </source>
</reference>
<keyword evidence="7" id="KW-1185">Reference proteome</keyword>
<dbReference type="Gene3D" id="3.40.30.10">
    <property type="entry name" value="Glutaredoxin"/>
    <property type="match status" value="2"/>
</dbReference>
<dbReference type="InterPro" id="IPR037944">
    <property type="entry name" value="PRX5-like"/>
</dbReference>
<dbReference type="InterPro" id="IPR002109">
    <property type="entry name" value="Glutaredoxin"/>
</dbReference>
<sequence>MLPTPESLEGKPVPHVTFKARPHDQWQDVSTEQLFKGKTVIVFSLPGAYTPTCSSSHLPRYNELAPVFRASGVDDIVCMAVNDAFVMNEWKQGQDAASITFIPDGNGDFSEGMGLLVDKRNLGFGMRSWRYSMLVRDGIIDKMFIEPEKEGDPFEVSDAETMLRYLNPQAKVPEPVVIFSKPGCPHCARAKAALDERGLRYTDISQSQHINSSVLRAVAGASTWPQVFIGGTLIGDADALEQHLASTAVSGTP</sequence>
<dbReference type="InterPro" id="IPR011767">
    <property type="entry name" value="GLR_AS"/>
</dbReference>
<evidence type="ECO:0000259" key="5">
    <source>
        <dbReference type="PROSITE" id="PS51352"/>
    </source>
</evidence>
<dbReference type="NCBIfam" id="TIGR02190">
    <property type="entry name" value="GlrX-dom"/>
    <property type="match status" value="1"/>
</dbReference>
<organism evidence="6 7">
    <name type="scientific">Massilia soli</name>
    <dbReference type="NCBI Taxonomy" id="2792854"/>
    <lineage>
        <taxon>Bacteria</taxon>
        <taxon>Pseudomonadati</taxon>
        <taxon>Pseudomonadota</taxon>
        <taxon>Betaproteobacteria</taxon>
        <taxon>Burkholderiales</taxon>
        <taxon>Oxalobacteraceae</taxon>
        <taxon>Telluria group</taxon>
        <taxon>Massilia</taxon>
    </lineage>
</organism>
<gene>
    <name evidence="6" type="ORF">I4X03_007165</name>
</gene>
<name>A0ABS7SLJ0_9BURK</name>
<comment type="caution">
    <text evidence="6">The sequence shown here is derived from an EMBL/GenBank/DDBJ whole genome shotgun (WGS) entry which is preliminary data.</text>
</comment>
<dbReference type="PROSITE" id="PS00195">
    <property type="entry name" value="GLUTAREDOXIN_1"/>
    <property type="match status" value="1"/>
</dbReference>
<evidence type="ECO:0000313" key="6">
    <source>
        <dbReference type="EMBL" id="MBZ2207036.1"/>
    </source>
</evidence>